<comment type="function">
    <text evidence="10">A helicase/nuclease that prepares dsDNA breaks (DSB) for recombinational DNA repair. Binds to DSBs and unwinds DNA via a highly rapid and processive ATP-dependent bidirectional helicase activity. Unwinds dsDNA until it encounters a Chi (crossover hotspot instigator) sequence from the 3' direction. Cuts ssDNA a few nucleotides 3' to the Chi site. The properties and activities of the enzyme are changed at Chi. The Chi-altered holoenzyme produces a long 3'-ssDNA overhang and facilitates RecA-binding to the ssDNA for homologous DNA recombination and repair. Holoenzyme degrades any linearized DNA that is unable to undergo homologous recombination. In the holoenzyme this subunit recognizes the wild-type Chi sequence, and when added to isolated RecB increases its ATP-dependent helicase processivity.</text>
</comment>
<protein>
    <recommendedName>
        <fullName evidence="10">RecBCD enzyme subunit RecC</fullName>
    </recommendedName>
    <alternativeName>
        <fullName evidence="10">Exonuclease V subunit RecC</fullName>
        <shortName evidence="10">ExoV subunit RecC</shortName>
    </alternativeName>
    <alternativeName>
        <fullName evidence="10">Helicase/nuclease RecBCD subunit RecC</fullName>
    </alternativeName>
</protein>
<evidence type="ECO:0000256" key="3">
    <source>
        <dbReference type="ARBA" id="ARBA00022763"/>
    </source>
</evidence>
<dbReference type="GO" id="GO:0000724">
    <property type="term" value="P:double-strand break repair via homologous recombination"/>
    <property type="evidence" value="ECO:0007669"/>
    <property type="project" value="UniProtKB-UniRule"/>
</dbReference>
<evidence type="ECO:0000256" key="2">
    <source>
        <dbReference type="ARBA" id="ARBA00022741"/>
    </source>
</evidence>
<organism evidence="12 13">
    <name type="scientific">Buchnera aphidicola</name>
    <name type="common">Hyadaphis tataricae</name>
    <dbReference type="NCBI Taxonomy" id="1241859"/>
    <lineage>
        <taxon>Bacteria</taxon>
        <taxon>Pseudomonadati</taxon>
        <taxon>Pseudomonadota</taxon>
        <taxon>Gammaproteobacteria</taxon>
        <taxon>Enterobacterales</taxon>
        <taxon>Erwiniaceae</taxon>
        <taxon>Buchnera</taxon>
    </lineage>
</organism>
<dbReference type="InterPro" id="IPR041500">
    <property type="entry name" value="RecC_C"/>
</dbReference>
<comment type="similarity">
    <text evidence="10">Belongs to the RecC family.</text>
</comment>
<dbReference type="PANTHER" id="PTHR30591">
    <property type="entry name" value="RECBCD ENZYME SUBUNIT RECC"/>
    <property type="match status" value="1"/>
</dbReference>
<dbReference type="PIRSF" id="PIRSF000980">
    <property type="entry name" value="RecC"/>
    <property type="match status" value="1"/>
</dbReference>
<name>A0A4D6Y5X9_9GAMM</name>
<dbReference type="GO" id="GO:0003677">
    <property type="term" value="F:DNA binding"/>
    <property type="evidence" value="ECO:0007669"/>
    <property type="project" value="UniProtKB-UniRule"/>
</dbReference>
<reference evidence="12 13" key="2">
    <citation type="submission" date="2019-05" db="EMBL/GenBank/DDBJ databases">
        <title>Genome evolution of the obligate endosymbiont Buchnera aphidicola.</title>
        <authorList>
            <person name="Moran N.A."/>
        </authorList>
    </citation>
    <scope>NUCLEOTIDE SEQUENCE [LARGE SCALE GENOMIC DNA]</scope>
    <source>
        <strain evidence="12 13">Hta</strain>
    </source>
</reference>
<evidence type="ECO:0000256" key="8">
    <source>
        <dbReference type="ARBA" id="ARBA00023125"/>
    </source>
</evidence>
<keyword evidence="2 10" id="KW-0547">Nucleotide-binding</keyword>
<evidence type="ECO:0000313" key="13">
    <source>
        <dbReference type="Proteomes" id="UP000298773"/>
    </source>
</evidence>
<keyword evidence="5 10" id="KW-0347">Helicase</keyword>
<keyword evidence="3 10" id="KW-0227">DNA damage</keyword>
<dbReference type="InterPro" id="IPR027417">
    <property type="entry name" value="P-loop_NTPase"/>
</dbReference>
<dbReference type="Gene3D" id="1.10.486.10">
    <property type="entry name" value="PCRA, domain 4"/>
    <property type="match status" value="1"/>
</dbReference>
<evidence type="ECO:0000313" key="12">
    <source>
        <dbReference type="EMBL" id="QCI21738.1"/>
    </source>
</evidence>
<dbReference type="InterPro" id="IPR006697">
    <property type="entry name" value="RecC"/>
</dbReference>
<sequence length="1065" mass="127710">MLTVYQSNELDILLSKICEIIQKNPLCNIFEKEIIIHDNNTLFQYLNIFISNKIGIAANFKLYHPKNFIYQVFERYLSKKFTKNSFNQSSMIWNIMNVLNKNNIFTKIHQPKNMLKRFKLSYFMAKMFEKYLTYRPNWIDSWESKKDQSAFEKCDIWQIKLWKEIIKDFKKNNKNCDHFSRLFYEFNSLSNHEKKAIKLPIRIFIISSITLNSAYIKIFEILSHNIDVYFLYITAFKQQQYHVQNLHNTYSLSNNTDVIFNQKHHYIISLWKKIENYYSPNIFNFKNSKIINCFKKNKQNTMLHCIKDNFLKNNTLYQKKRKLILKDDSITIHSCDSKQKEIEILYENILFYLKNNKNIKLRDIVVVSYSLSDYIPYINAIFKSKDKKSNLHFYITEEPPKNLKTTLFCFNKLLNLKNSRFENKEILELFDIPEIANNFDISKEDIKILHYWIEESEIRWAIDAKHKNSFLLPENKENTWIWGIEKLLLSYATNKTKMIWKNTVSCALMNNSRSELVGKLYFFINTLKKWKKKLSYKKNILSWRSLSTEIINDFFHQNKRTEKSVQFIQKNWEKMIDNILLSNYDNKISIDILNKYFMLQFQYKKKNFFPSVINFCHPSEICYIPFQIICVIGADYQNTPKKYDLDQINLLHRYPNLGDPNIYKRYFYFLIQILSCCKKFFYVSYVHSNVEQEHGQNPSIFINQLLNYVSSIFFIEGNNKNKATIFNFLCKKYDKQYFYKKIHISYYNKKNTIKNLQKTSSDCKYLKKNILQKIDLKDLILFWKNPIRHFCNHKLKTRLNFMNENCVKTEPFSINTLTAFTIKQTLLNYLIKEKKTQNILQYYTLSGKLPYGFFGQVALEKLNNEMMNLANVVIKERHLTKNETINIRINNFQILGTLSEVQSTGLLRWQPNKIHYHDRMSLWIEHLVYSLKKNYGTSKIIGYKNQIWSFPPMSYHVAFNYLVQYIEGYIIGLQQPTLLTKSGASWLDKVYDKKNNIIKMDENSQSQGYKKFLETWIGNDYVSGEQNDLYVQQVINILNQKYIKKMCQTAQIWFSPILKNKTGKK</sequence>
<dbReference type="NCBIfam" id="TIGR01450">
    <property type="entry name" value="recC"/>
    <property type="match status" value="1"/>
</dbReference>
<proteinExistence type="inferred from homology"/>
<keyword evidence="9 10" id="KW-0234">DNA repair</keyword>
<dbReference type="Gene3D" id="3.40.50.10930">
    <property type="match status" value="1"/>
</dbReference>
<dbReference type="GO" id="GO:0005524">
    <property type="term" value="F:ATP binding"/>
    <property type="evidence" value="ECO:0007669"/>
    <property type="project" value="UniProtKB-UniRule"/>
</dbReference>
<dbReference type="InterPro" id="IPR011335">
    <property type="entry name" value="Restrct_endonuc-II-like"/>
</dbReference>
<reference evidence="12 13" key="1">
    <citation type="submission" date="2018-12" db="EMBL/GenBank/DDBJ databases">
        <authorList>
            <person name="Chong R.A."/>
        </authorList>
    </citation>
    <scope>NUCLEOTIDE SEQUENCE [LARGE SCALE GENOMIC DNA]</scope>
    <source>
        <strain evidence="12 13">Hta</strain>
    </source>
</reference>
<dbReference type="CDD" id="cd22353">
    <property type="entry name" value="RecC_C-like"/>
    <property type="match status" value="1"/>
</dbReference>
<dbReference type="Gene3D" id="1.10.10.160">
    <property type="match status" value="1"/>
</dbReference>
<dbReference type="Gene3D" id="3.40.50.300">
    <property type="entry name" value="P-loop containing nucleotide triphosphate hydrolases"/>
    <property type="match status" value="1"/>
</dbReference>
<evidence type="ECO:0000259" key="11">
    <source>
        <dbReference type="Pfam" id="PF17946"/>
    </source>
</evidence>
<dbReference type="Gene3D" id="1.10.10.990">
    <property type="match status" value="1"/>
</dbReference>
<keyword evidence="6 10" id="KW-0269">Exonuclease</keyword>
<dbReference type="OrthoDB" id="9762834at2"/>
<accession>A0A4D6Y5X9</accession>
<comment type="miscellaneous">
    <text evidence="10">In the RecBCD complex, RecB has a slow 3'-5' helicase, an exonuclease activity and loads RecA onto ssDNA, RecD has a fast 5'-3' helicase activity, while RecC stimulates the ATPase and processivity of the RecB helicase and contributes to recognition of the Chi site.</text>
</comment>
<dbReference type="SUPFAM" id="SSF52540">
    <property type="entry name" value="P-loop containing nucleoside triphosphate hydrolases"/>
    <property type="match status" value="2"/>
</dbReference>
<dbReference type="HAMAP" id="MF_01486">
    <property type="entry name" value="RecC"/>
    <property type="match status" value="1"/>
</dbReference>
<dbReference type="Proteomes" id="UP000298773">
    <property type="component" value="Chromosome"/>
</dbReference>
<evidence type="ECO:0000256" key="5">
    <source>
        <dbReference type="ARBA" id="ARBA00022806"/>
    </source>
</evidence>
<evidence type="ECO:0000256" key="7">
    <source>
        <dbReference type="ARBA" id="ARBA00022840"/>
    </source>
</evidence>
<dbReference type="PANTHER" id="PTHR30591:SF1">
    <property type="entry name" value="RECBCD ENZYME SUBUNIT RECC"/>
    <property type="match status" value="1"/>
</dbReference>
<keyword evidence="1 10" id="KW-0540">Nuclease</keyword>
<evidence type="ECO:0000256" key="10">
    <source>
        <dbReference type="HAMAP-Rule" id="MF_01486"/>
    </source>
</evidence>
<feature type="domain" description="RecC C-terminal" evidence="11">
    <location>
        <begin position="772"/>
        <end position="989"/>
    </location>
</feature>
<dbReference type="Pfam" id="PF04257">
    <property type="entry name" value="Exonuc_V_gamma"/>
    <property type="match status" value="1"/>
</dbReference>
<gene>
    <name evidence="10 12" type="primary">recC</name>
    <name evidence="12" type="ORF">D9V69_02260</name>
</gene>
<keyword evidence="7 10" id="KW-0067">ATP-binding</keyword>
<evidence type="ECO:0000256" key="1">
    <source>
        <dbReference type="ARBA" id="ARBA00022722"/>
    </source>
</evidence>
<dbReference type="Pfam" id="PF17946">
    <property type="entry name" value="RecC_C"/>
    <property type="match status" value="1"/>
</dbReference>
<dbReference type="AlphaFoldDB" id="A0A4D6Y5X9"/>
<keyword evidence="8 10" id="KW-0238">DNA-binding</keyword>
<comment type="subunit">
    <text evidence="10">Heterotrimer of RecB, RecC and RecD. All subunits contribute to DNA-binding.</text>
</comment>
<dbReference type="InterPro" id="IPR013986">
    <property type="entry name" value="DExx_box_DNA_helicase_dom_sf"/>
</dbReference>
<dbReference type="RefSeq" id="WP_158356708.1">
    <property type="nucleotide sequence ID" value="NZ_CP034873.1"/>
</dbReference>
<dbReference type="GO" id="GO:0009338">
    <property type="term" value="C:exodeoxyribonuclease V complex"/>
    <property type="evidence" value="ECO:0007669"/>
    <property type="project" value="InterPro"/>
</dbReference>
<evidence type="ECO:0000256" key="6">
    <source>
        <dbReference type="ARBA" id="ARBA00022839"/>
    </source>
</evidence>
<evidence type="ECO:0000256" key="9">
    <source>
        <dbReference type="ARBA" id="ARBA00023204"/>
    </source>
</evidence>
<dbReference type="SUPFAM" id="SSF52980">
    <property type="entry name" value="Restriction endonuclease-like"/>
    <property type="match status" value="1"/>
</dbReference>
<evidence type="ECO:0000256" key="4">
    <source>
        <dbReference type="ARBA" id="ARBA00022801"/>
    </source>
</evidence>
<keyword evidence="4 10" id="KW-0378">Hydrolase</keyword>
<dbReference type="GO" id="GO:0008854">
    <property type="term" value="F:exodeoxyribonuclease V activity"/>
    <property type="evidence" value="ECO:0007669"/>
    <property type="project" value="InterPro"/>
</dbReference>
<dbReference type="GO" id="GO:0003678">
    <property type="term" value="F:DNA helicase activity"/>
    <property type="evidence" value="ECO:0007669"/>
    <property type="project" value="UniProtKB-UniRule"/>
</dbReference>
<dbReference type="EMBL" id="CP034873">
    <property type="protein sequence ID" value="QCI21738.1"/>
    <property type="molecule type" value="Genomic_DNA"/>
</dbReference>